<protein>
    <submittedName>
        <fullName evidence="1">Uncharacterized protein</fullName>
    </submittedName>
</protein>
<dbReference type="EMBL" id="JBIAXI010000049">
    <property type="protein sequence ID" value="MFF4779409.1"/>
    <property type="molecule type" value="Genomic_DNA"/>
</dbReference>
<name>A0ABW6VNM9_MICFU</name>
<evidence type="ECO:0000313" key="1">
    <source>
        <dbReference type="EMBL" id="MFF4779409.1"/>
    </source>
</evidence>
<accession>A0ABW6VNM9</accession>
<reference evidence="1 2" key="1">
    <citation type="submission" date="2024-10" db="EMBL/GenBank/DDBJ databases">
        <title>The Natural Products Discovery Center: Release of the First 8490 Sequenced Strains for Exploring Actinobacteria Biosynthetic Diversity.</title>
        <authorList>
            <person name="Kalkreuter E."/>
            <person name="Kautsar S.A."/>
            <person name="Yang D."/>
            <person name="Bader C.D."/>
            <person name="Teijaro C.N."/>
            <person name="Fluegel L."/>
            <person name="Davis C.M."/>
            <person name="Simpson J.R."/>
            <person name="Lauterbach L."/>
            <person name="Steele A.D."/>
            <person name="Gui C."/>
            <person name="Meng S."/>
            <person name="Li G."/>
            <person name="Viehrig K."/>
            <person name="Ye F."/>
            <person name="Su P."/>
            <person name="Kiefer A.F."/>
            <person name="Nichols A."/>
            <person name="Cepeda A.J."/>
            <person name="Yan W."/>
            <person name="Fan B."/>
            <person name="Jiang Y."/>
            <person name="Adhikari A."/>
            <person name="Zheng C.-J."/>
            <person name="Schuster L."/>
            <person name="Cowan T.M."/>
            <person name="Smanski M.J."/>
            <person name="Chevrette M.G."/>
            <person name="De Carvalho L.P.S."/>
            <person name="Shen B."/>
        </authorList>
    </citation>
    <scope>NUCLEOTIDE SEQUENCE [LARGE SCALE GENOMIC DNA]</scope>
    <source>
        <strain evidence="1 2">NPDC001281</strain>
    </source>
</reference>
<keyword evidence="2" id="KW-1185">Reference proteome</keyword>
<sequence length="114" mass="11981">MHQFDEAELSAKAVELGLIADGQALPRHLRSHAAAALVAARQGQPPEAPEAEAGHLVITGDRRVLLDGHALPVLVVDDDPIHVVLQGDAATIRLTIAARTIIVHPEESKSSGQA</sequence>
<dbReference type="Proteomes" id="UP001602119">
    <property type="component" value="Unassembled WGS sequence"/>
</dbReference>
<evidence type="ECO:0000313" key="2">
    <source>
        <dbReference type="Proteomes" id="UP001602119"/>
    </source>
</evidence>
<organism evidence="1 2">
    <name type="scientific">Microtetraspora fusca</name>
    <dbReference type="NCBI Taxonomy" id="1997"/>
    <lineage>
        <taxon>Bacteria</taxon>
        <taxon>Bacillati</taxon>
        <taxon>Actinomycetota</taxon>
        <taxon>Actinomycetes</taxon>
        <taxon>Streptosporangiales</taxon>
        <taxon>Streptosporangiaceae</taxon>
        <taxon>Microtetraspora</taxon>
    </lineage>
</organism>
<proteinExistence type="predicted"/>
<dbReference type="RefSeq" id="WP_387348165.1">
    <property type="nucleotide sequence ID" value="NZ_JBIAXI010000049.1"/>
</dbReference>
<comment type="caution">
    <text evidence="1">The sequence shown here is derived from an EMBL/GenBank/DDBJ whole genome shotgun (WGS) entry which is preliminary data.</text>
</comment>
<gene>
    <name evidence="1" type="ORF">ACFY05_42000</name>
</gene>